<evidence type="ECO:0000313" key="1">
    <source>
        <dbReference type="EMBL" id="QLI05741.1"/>
    </source>
</evidence>
<name>A0A7H9CJ88_9BACT</name>
<proteinExistence type="predicted"/>
<organism evidence="1 2">
    <name type="scientific">Candidatus Campylobacter infans</name>
    <dbReference type="NCBI Taxonomy" id="2561898"/>
    <lineage>
        <taxon>Bacteria</taxon>
        <taxon>Pseudomonadati</taxon>
        <taxon>Campylobacterota</taxon>
        <taxon>Epsilonproteobacteria</taxon>
        <taxon>Campylobacterales</taxon>
        <taxon>Campylobacteraceae</taxon>
        <taxon>Campylobacter</taxon>
    </lineage>
</organism>
<dbReference type="AlphaFoldDB" id="A0A7H9CJ88"/>
<reference evidence="1 2" key="1">
    <citation type="submission" date="2020-02" db="EMBL/GenBank/DDBJ databases">
        <title>Complete genome sequence of the novel Campylobacter species Candidatus Campylobacter infans.</title>
        <authorList>
            <person name="Duim B."/>
            <person name="Zomer A."/>
            <person name="van der Graaf L."/>
            <person name="Wagenaar J."/>
        </authorList>
    </citation>
    <scope>NUCLEOTIDE SEQUENCE [LARGE SCALE GENOMIC DNA]</scope>
    <source>
        <strain evidence="1 2">19S00001</strain>
    </source>
</reference>
<dbReference type="EMBL" id="CP049075">
    <property type="protein sequence ID" value="QLI05741.1"/>
    <property type="molecule type" value="Genomic_DNA"/>
</dbReference>
<dbReference type="Proteomes" id="UP000509414">
    <property type="component" value="Chromosome"/>
</dbReference>
<protein>
    <submittedName>
        <fullName evidence="1">Uncharacterized protein</fullName>
    </submittedName>
</protein>
<dbReference type="KEGG" id="cinf:CINF_1255"/>
<accession>A0A7H9CJ88</accession>
<keyword evidence="2" id="KW-1185">Reference proteome</keyword>
<evidence type="ECO:0000313" key="2">
    <source>
        <dbReference type="Proteomes" id="UP000509414"/>
    </source>
</evidence>
<gene>
    <name evidence="1" type="ORF">CINF_1255</name>
</gene>
<sequence>MLVVEPVDFEIKSTSAVDESLPIWSANLAVKKGQDYIYNGKKYRATKDFTSSKSPDLDTENFVDYGATNSRAFSDELLHSQTTANGDLLITINVKERVSAIAFLNCYCSRIEIPNLDIRGANGWVKSWWDYFFAPVGFNALVRECGSWWQYFYGGFRVKKDIFFKLPEMSGEIQIILRAQDGKSALGMLIVGNSQYIGETLIQPEISAISYAKKTTDEWGNSVVRKGKTAKRANCMVVTQTKDADRIVNVLDNARNRGLSLFVGDSRASDGLDSLTIFGILSDYSLRVNAHDYSELDLSFEGVI</sequence>